<protein>
    <submittedName>
        <fullName evidence="1">Phi LC3 family holin</fullName>
    </submittedName>
</protein>
<sequence>MNLKKRLRNYGLWISLASFILLVLQTFGVQIDAGKYNTIVNAVLTFFVTLGIINDPTTENKGYGDDKQ</sequence>
<accession>A0A840DUN6</accession>
<dbReference type="AlphaFoldDB" id="A0A840DUN6"/>
<evidence type="ECO:0000313" key="1">
    <source>
        <dbReference type="EMBL" id="MBB4074047.1"/>
    </source>
</evidence>
<organism evidence="1 2">
    <name type="scientific">Anoxybacteroides voinovskiense</name>
    <dbReference type="NCBI Taxonomy" id="230470"/>
    <lineage>
        <taxon>Bacteria</taxon>
        <taxon>Bacillati</taxon>
        <taxon>Bacillota</taxon>
        <taxon>Bacilli</taxon>
        <taxon>Bacillales</taxon>
        <taxon>Anoxybacillaceae</taxon>
        <taxon>Anoxybacteroides</taxon>
    </lineage>
</organism>
<gene>
    <name evidence="1" type="ORF">GGR02_001812</name>
</gene>
<name>A0A840DUN6_9BACL</name>
<evidence type="ECO:0000313" key="2">
    <source>
        <dbReference type="Proteomes" id="UP000559598"/>
    </source>
</evidence>
<dbReference type="InterPro" id="IPR006485">
    <property type="entry name" value="Phage-like_holin"/>
</dbReference>
<dbReference type="Pfam" id="PF04531">
    <property type="entry name" value="Phage_holin_1"/>
    <property type="match status" value="1"/>
</dbReference>
<proteinExistence type="predicted"/>
<dbReference type="EMBL" id="JACIDE010000010">
    <property type="protein sequence ID" value="MBB4074047.1"/>
    <property type="molecule type" value="Genomic_DNA"/>
</dbReference>
<reference evidence="1 2" key="1">
    <citation type="submission" date="2020-08" db="EMBL/GenBank/DDBJ databases">
        <title>Genomic Encyclopedia of Type Strains, Phase IV (KMG-IV): sequencing the most valuable type-strain genomes for metagenomic binning, comparative biology and taxonomic classification.</title>
        <authorList>
            <person name="Goeker M."/>
        </authorList>
    </citation>
    <scope>NUCLEOTIDE SEQUENCE [LARGE SCALE GENOMIC DNA]</scope>
    <source>
        <strain evidence="1 2">DSM 17075</strain>
    </source>
</reference>
<keyword evidence="2" id="KW-1185">Reference proteome</keyword>
<comment type="caution">
    <text evidence="1">The sequence shown here is derived from an EMBL/GenBank/DDBJ whole genome shotgun (WGS) entry which is preliminary data.</text>
</comment>
<dbReference type="RefSeq" id="WP_183184360.1">
    <property type="nucleotide sequence ID" value="NZ_BMNP01000010.1"/>
</dbReference>
<dbReference type="Proteomes" id="UP000559598">
    <property type="component" value="Unassembled WGS sequence"/>
</dbReference>